<dbReference type="Proteomes" id="UP001500221">
    <property type="component" value="Unassembled WGS sequence"/>
</dbReference>
<comment type="caution">
    <text evidence="4">The sequence shown here is derived from an EMBL/GenBank/DDBJ whole genome shotgun (WGS) entry which is preliminary data.</text>
</comment>
<feature type="region of interest" description="Disordered" evidence="1">
    <location>
        <begin position="351"/>
        <end position="371"/>
    </location>
</feature>
<keyword evidence="2" id="KW-0732">Signal</keyword>
<feature type="domain" description="SsuA/THI5-like" evidence="3">
    <location>
        <begin position="140"/>
        <end position="232"/>
    </location>
</feature>
<organism evidence="4 5">
    <name type="scientific">Nocardioides marinquilinus</name>
    <dbReference type="NCBI Taxonomy" id="1210400"/>
    <lineage>
        <taxon>Bacteria</taxon>
        <taxon>Bacillati</taxon>
        <taxon>Actinomycetota</taxon>
        <taxon>Actinomycetes</taxon>
        <taxon>Propionibacteriales</taxon>
        <taxon>Nocardioidaceae</taxon>
        <taxon>Nocardioides</taxon>
    </lineage>
</organism>
<accession>A0ABP9PBK9</accession>
<evidence type="ECO:0000313" key="4">
    <source>
        <dbReference type="EMBL" id="GAA5142409.1"/>
    </source>
</evidence>
<feature type="signal peptide" evidence="2">
    <location>
        <begin position="1"/>
        <end position="37"/>
    </location>
</feature>
<evidence type="ECO:0000259" key="3">
    <source>
        <dbReference type="Pfam" id="PF09084"/>
    </source>
</evidence>
<evidence type="ECO:0000313" key="5">
    <source>
        <dbReference type="Proteomes" id="UP001500221"/>
    </source>
</evidence>
<dbReference type="EMBL" id="BAABKG010000001">
    <property type="protein sequence ID" value="GAA5142409.1"/>
    <property type="molecule type" value="Genomic_DNA"/>
</dbReference>
<feature type="chain" id="PRO_5045511816" evidence="2">
    <location>
        <begin position="38"/>
        <end position="371"/>
    </location>
</feature>
<dbReference type="SUPFAM" id="SSF53850">
    <property type="entry name" value="Periplasmic binding protein-like II"/>
    <property type="match status" value="1"/>
</dbReference>
<reference evidence="5" key="1">
    <citation type="journal article" date="2019" name="Int. J. Syst. Evol. Microbiol.">
        <title>The Global Catalogue of Microorganisms (GCM) 10K type strain sequencing project: providing services to taxonomists for standard genome sequencing and annotation.</title>
        <authorList>
            <consortium name="The Broad Institute Genomics Platform"/>
            <consortium name="The Broad Institute Genome Sequencing Center for Infectious Disease"/>
            <person name="Wu L."/>
            <person name="Ma J."/>
        </authorList>
    </citation>
    <scope>NUCLEOTIDE SEQUENCE [LARGE SCALE GENOMIC DNA]</scope>
    <source>
        <strain evidence="5">JCM 18459</strain>
    </source>
</reference>
<sequence>MLKNPQEDSVTPLVRPTRRLRAAASAAALLTATALLAGCGGDDAGPRLGLDEPIPDDVPSDTVLRVGDPTTQVALELSGLDDDLPFDIEWANISGGPKTLEAFRGDALDVGSVADIPPLFAKWTGTDVRIIATRETVDPLDHPTYELGVAPGVEVDELTDLAGKKIAYSPGQAQGALVLKVLKEAGLTQDDVELVEMASVDDTYVNALGSNQVDVAPLGQTLVPPFLAKYEQDGAHTVSPGVRDDYWNLYVPTAVLEDEHKAAALRKYADLWAQAQTWINEHPDEFAQGFYVEHEGLSEEDAAYLVDALGEKSVPQDWSEIIAGHQETADLLATEQGHDQLDVEALFDRRFEPGNDGALPSGSSDEKAAEQ</sequence>
<protein>
    <submittedName>
        <fullName evidence="4">ABC transporter substrate-binding protein</fullName>
    </submittedName>
</protein>
<dbReference type="InterPro" id="IPR015168">
    <property type="entry name" value="SsuA/THI5"/>
</dbReference>
<evidence type="ECO:0000256" key="2">
    <source>
        <dbReference type="SAM" id="SignalP"/>
    </source>
</evidence>
<proteinExistence type="predicted"/>
<gene>
    <name evidence="4" type="ORF">GCM10023340_05830</name>
</gene>
<dbReference type="Pfam" id="PF09084">
    <property type="entry name" value="NMT1"/>
    <property type="match status" value="1"/>
</dbReference>
<dbReference type="Gene3D" id="3.40.190.10">
    <property type="entry name" value="Periplasmic binding protein-like II"/>
    <property type="match status" value="2"/>
</dbReference>
<keyword evidence="5" id="KW-1185">Reference proteome</keyword>
<dbReference type="PANTHER" id="PTHR30024:SF42">
    <property type="entry name" value="ALIPHATIC SULFONATES-BINDING PROTEIN-RELATED"/>
    <property type="match status" value="1"/>
</dbReference>
<name>A0ABP9PBK9_9ACTN</name>
<evidence type="ECO:0000256" key="1">
    <source>
        <dbReference type="SAM" id="MobiDB-lite"/>
    </source>
</evidence>
<dbReference type="PANTHER" id="PTHR30024">
    <property type="entry name" value="ALIPHATIC SULFONATES-BINDING PROTEIN-RELATED"/>
    <property type="match status" value="1"/>
</dbReference>